<dbReference type="Proteomes" id="UP000002068">
    <property type="component" value="Chromosome"/>
</dbReference>
<dbReference type="Pfam" id="PF02669">
    <property type="entry name" value="KdpC"/>
    <property type="match status" value="1"/>
</dbReference>
<evidence type="ECO:0000256" key="11">
    <source>
        <dbReference type="HAMAP-Rule" id="MF_00276"/>
    </source>
</evidence>
<protein>
    <recommendedName>
        <fullName evidence="11">Potassium-transporting ATPase KdpC subunit</fullName>
    </recommendedName>
    <alternativeName>
        <fullName evidence="11">ATP phosphohydrolase [potassium-transporting] C chain</fullName>
    </alternativeName>
    <alternativeName>
        <fullName evidence="11">Potassium-binding and translocating subunit C</fullName>
    </alternativeName>
    <alternativeName>
        <fullName evidence="11">Potassium-translocating ATPase C chain</fullName>
    </alternativeName>
</protein>
<evidence type="ECO:0000256" key="4">
    <source>
        <dbReference type="ARBA" id="ARBA00022692"/>
    </source>
</evidence>
<keyword evidence="6 11" id="KW-0067">ATP-binding</keyword>
<keyword evidence="4 11" id="KW-0812">Transmembrane</keyword>
<evidence type="ECO:0000256" key="7">
    <source>
        <dbReference type="ARBA" id="ARBA00022958"/>
    </source>
</evidence>
<dbReference type="AlphaFoldDB" id="A0A0H3N357"/>
<gene>
    <name evidence="11 12" type="primary">kdpC</name>
    <name evidence="12" type="ordered locus">CD196_1516</name>
</gene>
<evidence type="ECO:0000256" key="3">
    <source>
        <dbReference type="ARBA" id="ARBA00022538"/>
    </source>
</evidence>
<dbReference type="PANTHER" id="PTHR30042:SF2">
    <property type="entry name" value="POTASSIUM-TRANSPORTING ATPASE KDPC SUBUNIT"/>
    <property type="match status" value="1"/>
</dbReference>
<organism evidence="12 13">
    <name type="scientific">Clostridioides difficile (strain CD196)</name>
    <name type="common">Peptoclostridium difficile</name>
    <dbReference type="NCBI Taxonomy" id="645462"/>
    <lineage>
        <taxon>Bacteria</taxon>
        <taxon>Bacillati</taxon>
        <taxon>Bacillota</taxon>
        <taxon>Clostridia</taxon>
        <taxon>Peptostreptococcales</taxon>
        <taxon>Peptostreptococcaceae</taxon>
        <taxon>Clostridioides</taxon>
    </lineage>
</organism>
<dbReference type="PANTHER" id="PTHR30042">
    <property type="entry name" value="POTASSIUM-TRANSPORTING ATPASE C CHAIN"/>
    <property type="match status" value="1"/>
</dbReference>
<comment type="subcellular location">
    <subcellularLocation>
        <location evidence="11">Cell membrane</location>
        <topology evidence="11">Single-pass membrane protein</topology>
    </subcellularLocation>
</comment>
<comment type="similarity">
    <text evidence="11">Belongs to the KdpC family.</text>
</comment>
<keyword evidence="7 11" id="KW-0630">Potassium</keyword>
<accession>A0A0H3N357</accession>
<comment type="function">
    <text evidence="11">Part of the high-affinity ATP-driven potassium transport (or Kdp) system, which catalyzes the hydrolysis of ATP coupled with the electrogenic transport of potassium into the cytoplasm. This subunit acts as a catalytic chaperone that increases the ATP-binding affinity of the ATP-hydrolyzing subunit KdpB by the formation of a transient KdpB/KdpC/ATP ternary complex.</text>
</comment>
<dbReference type="KEGG" id="cdc:CD196_1516"/>
<dbReference type="GO" id="GO:0005524">
    <property type="term" value="F:ATP binding"/>
    <property type="evidence" value="ECO:0007669"/>
    <property type="project" value="UniProtKB-UniRule"/>
</dbReference>
<keyword evidence="5 11" id="KW-0547">Nucleotide-binding</keyword>
<name>A0A0H3N357_CLODC</name>
<evidence type="ECO:0000256" key="9">
    <source>
        <dbReference type="ARBA" id="ARBA00023065"/>
    </source>
</evidence>
<dbReference type="InterPro" id="IPR003820">
    <property type="entry name" value="KdpC"/>
</dbReference>
<dbReference type="NCBIfam" id="TIGR00681">
    <property type="entry name" value="kdpC"/>
    <property type="match status" value="1"/>
</dbReference>
<proteinExistence type="inferred from homology"/>
<evidence type="ECO:0000313" key="12">
    <source>
        <dbReference type="EMBL" id="CBA62904.1"/>
    </source>
</evidence>
<sequence length="213" mass="22842">MEDIKMKTLKPALLVSIVLLVVCGLVYPLVLTGVSQVAFKDKANGSMIEVNGVKVGSELIGQSFTDARFFKGRVSSVNYNTYTKEDLVPDKDGNASYGGVSSGSFNYGATNPELHDRVQKDIEKFLKDNPTVKREDIPTDLLTASGSGLDPNISPASAKIQIPAIAKASGISESKLQKIVDDNTSKKLFGVLGEDRVNVLKVNIEVAKILGLI</sequence>
<evidence type="ECO:0000256" key="8">
    <source>
        <dbReference type="ARBA" id="ARBA00022989"/>
    </source>
</evidence>
<dbReference type="HAMAP" id="MF_00276">
    <property type="entry name" value="KdpC"/>
    <property type="match status" value="1"/>
</dbReference>
<comment type="subunit">
    <text evidence="11">The system is composed of three essential subunits: KdpA, KdpB and KdpC.</text>
</comment>
<dbReference type="NCBIfam" id="NF010600">
    <property type="entry name" value="PRK13995.1"/>
    <property type="match status" value="1"/>
</dbReference>
<dbReference type="GO" id="GO:0005886">
    <property type="term" value="C:plasma membrane"/>
    <property type="evidence" value="ECO:0007669"/>
    <property type="project" value="UniProtKB-SubCell"/>
</dbReference>
<evidence type="ECO:0000256" key="1">
    <source>
        <dbReference type="ARBA" id="ARBA00022448"/>
    </source>
</evidence>
<evidence type="ECO:0000256" key="6">
    <source>
        <dbReference type="ARBA" id="ARBA00022840"/>
    </source>
</evidence>
<dbReference type="GO" id="GO:0008556">
    <property type="term" value="F:P-type potassium transmembrane transporter activity"/>
    <property type="evidence" value="ECO:0007669"/>
    <property type="project" value="InterPro"/>
</dbReference>
<keyword evidence="10 11" id="KW-0472">Membrane</keyword>
<keyword evidence="8 11" id="KW-1133">Transmembrane helix</keyword>
<keyword evidence="9 11" id="KW-0406">Ion transport</keyword>
<keyword evidence="3 11" id="KW-0633">Potassium transport</keyword>
<evidence type="ECO:0000313" key="13">
    <source>
        <dbReference type="Proteomes" id="UP000002068"/>
    </source>
</evidence>
<evidence type="ECO:0000256" key="5">
    <source>
        <dbReference type="ARBA" id="ARBA00022741"/>
    </source>
</evidence>
<keyword evidence="2 11" id="KW-1003">Cell membrane</keyword>
<keyword evidence="1 11" id="KW-0813">Transport</keyword>
<evidence type="ECO:0000256" key="2">
    <source>
        <dbReference type="ARBA" id="ARBA00022475"/>
    </source>
</evidence>
<evidence type="ECO:0000256" key="10">
    <source>
        <dbReference type="ARBA" id="ARBA00023136"/>
    </source>
</evidence>
<dbReference type="EMBL" id="FN538970">
    <property type="protein sequence ID" value="CBA62904.1"/>
    <property type="molecule type" value="Genomic_DNA"/>
</dbReference>
<reference evidence="12 13" key="1">
    <citation type="journal article" date="2009" name="Genome Biol.">
        <title>Comparative genome and phenotypic analysis of Clostridium difficile 027 strains provides insight into the evolution of a hypervirulent bacterium.</title>
        <authorList>
            <person name="Stabler R.A."/>
            <person name="He M."/>
            <person name="Dawson L."/>
            <person name="Martin M."/>
            <person name="Valiente E."/>
            <person name="Corton C."/>
            <person name="Lawley T.D."/>
            <person name="Sebaihia M."/>
            <person name="Quail M.A."/>
            <person name="Rose G."/>
            <person name="Gerding D.N."/>
            <person name="Gibert M."/>
            <person name="Popoff M.R."/>
            <person name="Parkhill J."/>
            <person name="Dougan G."/>
            <person name="Wren B.W."/>
        </authorList>
    </citation>
    <scope>NUCLEOTIDE SEQUENCE [LARGE SCALE GENOMIC DNA]</scope>
    <source>
        <strain evidence="12 13">CD196</strain>
    </source>
</reference>
<dbReference type="HOGENOM" id="CLU_077094_1_0_9"/>
<dbReference type="PIRSF" id="PIRSF001296">
    <property type="entry name" value="K_ATPase_KdpC"/>
    <property type="match status" value="1"/>
</dbReference>